<evidence type="ECO:0000256" key="1">
    <source>
        <dbReference type="SAM" id="Phobius"/>
    </source>
</evidence>
<protein>
    <submittedName>
        <fullName evidence="2">Uncharacterized protein</fullName>
    </submittedName>
</protein>
<sequence length="134" mass="15361">MASRILVGRLLMAFGIIAGFVSFWYTLEYTWTPEFQATNLPEGPTHSNYHAFREAMLAFAVNLLLIWVAIKGTNITRETWLITTFMAIFYYLGWWAAWPIWGYHAPNMIAETNHLIGTIGGMGGLLLLRWREST</sequence>
<feature type="transmembrane region" description="Helical" evidence="1">
    <location>
        <begin position="47"/>
        <end position="68"/>
    </location>
</feature>
<keyword evidence="3" id="KW-1185">Reference proteome</keyword>
<evidence type="ECO:0000313" key="3">
    <source>
        <dbReference type="Proteomes" id="UP000219439"/>
    </source>
</evidence>
<accession>A0A285PCU1</accession>
<gene>
    <name evidence="2" type="ORF">SAMN06265368_2665</name>
</gene>
<proteinExistence type="predicted"/>
<organism evidence="2 3">
    <name type="scientific">Cohaesibacter gelatinilyticus</name>
    <dbReference type="NCBI Taxonomy" id="372072"/>
    <lineage>
        <taxon>Bacteria</taxon>
        <taxon>Pseudomonadati</taxon>
        <taxon>Pseudomonadota</taxon>
        <taxon>Alphaproteobacteria</taxon>
        <taxon>Hyphomicrobiales</taxon>
        <taxon>Cohaesibacteraceae</taxon>
    </lineage>
</organism>
<dbReference type="AlphaFoldDB" id="A0A285PCU1"/>
<dbReference type="RefSeq" id="WP_097153913.1">
    <property type="nucleotide sequence ID" value="NZ_OBEL01000002.1"/>
</dbReference>
<evidence type="ECO:0000313" key="2">
    <source>
        <dbReference type="EMBL" id="SNZ19575.1"/>
    </source>
</evidence>
<feature type="transmembrane region" description="Helical" evidence="1">
    <location>
        <begin position="7"/>
        <end position="27"/>
    </location>
</feature>
<feature type="transmembrane region" description="Helical" evidence="1">
    <location>
        <begin position="80"/>
        <end position="101"/>
    </location>
</feature>
<keyword evidence="1" id="KW-0472">Membrane</keyword>
<dbReference type="OrthoDB" id="7867240at2"/>
<keyword evidence="1" id="KW-0812">Transmembrane</keyword>
<dbReference type="Proteomes" id="UP000219439">
    <property type="component" value="Unassembled WGS sequence"/>
</dbReference>
<feature type="transmembrane region" description="Helical" evidence="1">
    <location>
        <begin position="113"/>
        <end position="130"/>
    </location>
</feature>
<keyword evidence="1" id="KW-1133">Transmembrane helix</keyword>
<reference evidence="2 3" key="1">
    <citation type="submission" date="2017-09" db="EMBL/GenBank/DDBJ databases">
        <authorList>
            <person name="Ehlers B."/>
            <person name="Leendertz F.H."/>
        </authorList>
    </citation>
    <scope>NUCLEOTIDE SEQUENCE [LARGE SCALE GENOMIC DNA]</scope>
    <source>
        <strain evidence="2 3">DSM 18289</strain>
    </source>
</reference>
<dbReference type="EMBL" id="OBEL01000002">
    <property type="protein sequence ID" value="SNZ19575.1"/>
    <property type="molecule type" value="Genomic_DNA"/>
</dbReference>
<name>A0A285PCU1_9HYPH</name>